<evidence type="ECO:0000256" key="5">
    <source>
        <dbReference type="ARBA" id="ARBA00022692"/>
    </source>
</evidence>
<evidence type="ECO:0000256" key="3">
    <source>
        <dbReference type="ARBA" id="ARBA00021717"/>
    </source>
</evidence>
<dbReference type="InterPro" id="IPR002010">
    <property type="entry name" value="T3SS_IM_R"/>
</dbReference>
<keyword evidence="8 10" id="KW-0975">Bacterial flagellum</keyword>
<evidence type="ECO:0000313" key="11">
    <source>
        <dbReference type="EMBL" id="SDL74236.1"/>
    </source>
</evidence>
<evidence type="ECO:0000256" key="1">
    <source>
        <dbReference type="ARBA" id="ARBA00002578"/>
    </source>
</evidence>
<reference evidence="11 12" key="1">
    <citation type="submission" date="2016-10" db="EMBL/GenBank/DDBJ databases">
        <authorList>
            <person name="de Groot N.N."/>
        </authorList>
    </citation>
    <scope>NUCLEOTIDE SEQUENCE [LARGE SCALE GENOMIC DNA]</scope>
    <source>
        <strain evidence="11 12">SLAS-1</strain>
    </source>
</reference>
<dbReference type="PANTHER" id="PTHR30065">
    <property type="entry name" value="FLAGELLAR BIOSYNTHETIC PROTEIN FLIR"/>
    <property type="match status" value="1"/>
</dbReference>
<keyword evidence="7 10" id="KW-0472">Membrane</keyword>
<evidence type="ECO:0000256" key="7">
    <source>
        <dbReference type="ARBA" id="ARBA00023136"/>
    </source>
</evidence>
<comment type="function">
    <text evidence="1 10">Role in flagellar biosynthesis.</text>
</comment>
<keyword evidence="5 10" id="KW-0812">Transmembrane</keyword>
<feature type="transmembrane region" description="Helical" evidence="10">
    <location>
        <begin position="181"/>
        <end position="203"/>
    </location>
</feature>
<evidence type="ECO:0000256" key="6">
    <source>
        <dbReference type="ARBA" id="ARBA00022989"/>
    </source>
</evidence>
<dbReference type="PANTHER" id="PTHR30065:SF1">
    <property type="entry name" value="SURFACE PRESENTATION OF ANTIGENS PROTEIN SPAR"/>
    <property type="match status" value="1"/>
</dbReference>
<dbReference type="RefSeq" id="WP_089759630.1">
    <property type="nucleotide sequence ID" value="NZ_FNGO01000008.1"/>
</dbReference>
<dbReference type="STRING" id="321763.SAMN04488692_10884"/>
<evidence type="ECO:0000256" key="9">
    <source>
        <dbReference type="NCBIfam" id="TIGR01400"/>
    </source>
</evidence>
<proteinExistence type="inferred from homology"/>
<dbReference type="OrthoDB" id="9807748at2"/>
<dbReference type="Proteomes" id="UP000199476">
    <property type="component" value="Unassembled WGS sequence"/>
</dbReference>
<dbReference type="GO" id="GO:0006605">
    <property type="term" value="P:protein targeting"/>
    <property type="evidence" value="ECO:0007669"/>
    <property type="project" value="UniProtKB-UniRule"/>
</dbReference>
<evidence type="ECO:0000313" key="12">
    <source>
        <dbReference type="Proteomes" id="UP000199476"/>
    </source>
</evidence>
<keyword evidence="11" id="KW-0966">Cell projection</keyword>
<evidence type="ECO:0000256" key="10">
    <source>
        <dbReference type="RuleBase" id="RU362071"/>
    </source>
</evidence>
<evidence type="ECO:0000256" key="2">
    <source>
        <dbReference type="ARBA" id="ARBA00009772"/>
    </source>
</evidence>
<dbReference type="Pfam" id="PF01311">
    <property type="entry name" value="Bac_export_1"/>
    <property type="match status" value="1"/>
</dbReference>
<evidence type="ECO:0000256" key="8">
    <source>
        <dbReference type="ARBA" id="ARBA00023143"/>
    </source>
</evidence>
<dbReference type="GO" id="GO:0005886">
    <property type="term" value="C:plasma membrane"/>
    <property type="evidence" value="ECO:0007669"/>
    <property type="project" value="UniProtKB-SubCell"/>
</dbReference>
<dbReference type="NCBIfam" id="TIGR01400">
    <property type="entry name" value="fliR"/>
    <property type="match status" value="1"/>
</dbReference>
<feature type="transmembrane region" description="Helical" evidence="10">
    <location>
        <begin position="81"/>
        <end position="101"/>
    </location>
</feature>
<feature type="transmembrane region" description="Helical" evidence="10">
    <location>
        <begin position="215"/>
        <end position="242"/>
    </location>
</feature>
<dbReference type="AlphaFoldDB" id="A0A1G9MIX1"/>
<keyword evidence="6 10" id="KW-1133">Transmembrane helix</keyword>
<dbReference type="InterPro" id="IPR006303">
    <property type="entry name" value="FliR"/>
</dbReference>
<protein>
    <recommendedName>
        <fullName evidence="3 9">Flagellar biosynthetic protein FliR</fullName>
    </recommendedName>
</protein>
<comment type="subcellular location">
    <subcellularLocation>
        <location evidence="10">Cell membrane</location>
        <topology evidence="10">Multi-pass membrane protein</topology>
    </subcellularLocation>
    <subcellularLocation>
        <location evidence="10">Bacterial flagellum basal body</location>
    </subcellularLocation>
</comment>
<keyword evidence="11" id="KW-0282">Flagellum</keyword>
<keyword evidence="12" id="KW-1185">Reference proteome</keyword>
<dbReference type="EMBL" id="FNGO01000008">
    <property type="protein sequence ID" value="SDL74236.1"/>
    <property type="molecule type" value="Genomic_DNA"/>
</dbReference>
<organism evidence="11 12">
    <name type="scientific">Halarsenatibacter silvermanii</name>
    <dbReference type="NCBI Taxonomy" id="321763"/>
    <lineage>
        <taxon>Bacteria</taxon>
        <taxon>Bacillati</taxon>
        <taxon>Bacillota</taxon>
        <taxon>Clostridia</taxon>
        <taxon>Halanaerobiales</taxon>
        <taxon>Halarsenatibacteraceae</taxon>
        <taxon>Halarsenatibacter</taxon>
    </lineage>
</organism>
<keyword evidence="11" id="KW-0969">Cilium</keyword>
<gene>
    <name evidence="11" type="ORF">SAMN04488692_10884</name>
</gene>
<name>A0A1G9MIX1_9FIRM</name>
<comment type="similarity">
    <text evidence="2 10">Belongs to the FliR/MopE/SpaR family.</text>
</comment>
<feature type="transmembrane region" description="Helical" evidence="10">
    <location>
        <begin position="133"/>
        <end position="153"/>
    </location>
</feature>
<sequence>MTDLTEVLTGFTYLFILVMLRFAGLFLITPVLSSAAYPRRMKVAAAFLLTTATAPVISARYDIEVPVNLLIMLGDIFRELGIGLFIGFMVQLVFSAFQLAGQFIDLKLGFMIVNVFDPITEVTVPLSGQLKNAIASLLFLAINGHLILIEALYSTFETIPPGRLIVEERAWEILFRQAGDIFIIAFMIALPIIGTVFIADVIFGFLARSIPQINIFIVGLPAKIFIGFLMFFLASNLIFAYYLDVFDEVFRNISSLLEYFH</sequence>
<dbReference type="PRINTS" id="PR00953">
    <property type="entry name" value="TYPE3IMRPROT"/>
</dbReference>
<feature type="transmembrane region" description="Helical" evidence="10">
    <location>
        <begin position="12"/>
        <end position="32"/>
    </location>
</feature>
<dbReference type="GO" id="GO:0044780">
    <property type="term" value="P:bacterial-type flagellum assembly"/>
    <property type="evidence" value="ECO:0007669"/>
    <property type="project" value="UniProtKB-UniRule"/>
</dbReference>
<keyword evidence="4 10" id="KW-1003">Cell membrane</keyword>
<accession>A0A1G9MIX1</accession>
<dbReference type="GO" id="GO:0009425">
    <property type="term" value="C:bacterial-type flagellum basal body"/>
    <property type="evidence" value="ECO:0007669"/>
    <property type="project" value="UniProtKB-SubCell"/>
</dbReference>
<evidence type="ECO:0000256" key="4">
    <source>
        <dbReference type="ARBA" id="ARBA00022475"/>
    </source>
</evidence>